<gene>
    <name evidence="1" type="ORF">ORPV_390</name>
</gene>
<dbReference type="KEGG" id="vg:35382172"/>
<organism evidence="1">
    <name type="scientific">Orpheovirus IHUMI-LCC2</name>
    <dbReference type="NCBI Taxonomy" id="2023057"/>
    <lineage>
        <taxon>Viruses</taxon>
        <taxon>Varidnaviria</taxon>
        <taxon>Bamfordvirae</taxon>
        <taxon>Nucleocytoviricota</taxon>
        <taxon>Megaviricetes</taxon>
        <taxon>Pimascovirales</taxon>
        <taxon>Ocovirineae</taxon>
        <taxon>Orpheoviridae</taxon>
        <taxon>Alphaorpheovirus</taxon>
        <taxon>Alphaorpheovirus massiliense</taxon>
    </lineage>
</organism>
<dbReference type="GeneID" id="35382172"/>
<reference evidence="1" key="1">
    <citation type="submission" date="2017-08" db="EMBL/GenBank/DDBJ databases">
        <authorList>
            <consortium name="Urmite Genomes"/>
        </authorList>
    </citation>
    <scope>NUCLEOTIDE SEQUENCE [LARGE SCALE GENOMIC DNA]</scope>
    <source>
        <strain evidence="1">IHUMI-LCC2</strain>
    </source>
</reference>
<dbReference type="EMBL" id="LT906555">
    <property type="protein sequence ID" value="SNW62294.1"/>
    <property type="molecule type" value="Genomic_DNA"/>
</dbReference>
<keyword evidence="2" id="KW-1185">Reference proteome</keyword>
<name>A0A2I2L436_9VIRU</name>
<evidence type="ECO:0000313" key="2">
    <source>
        <dbReference type="Proteomes" id="UP000236316"/>
    </source>
</evidence>
<proteinExistence type="predicted"/>
<dbReference type="RefSeq" id="YP_009448596.1">
    <property type="nucleotide sequence ID" value="NC_036594.1"/>
</dbReference>
<protein>
    <submittedName>
        <fullName evidence="1">Uncharacterized protein</fullName>
    </submittedName>
</protein>
<sequence length="136" mass="16037">MGQKTSIISDLHLNMDCIDYIIYNCLDKEERGIFRLVNRYFRDSIRGKIQIRPLMINGNFNTVKYLVSSYHTNNHKYLFIKNMICNVHTSYDKNELVEWIRGYKNHKEIKEDKGIKIGTDILFGLILGSIAKDFIK</sequence>
<accession>A0A2I2L436</accession>
<dbReference type="Proteomes" id="UP000236316">
    <property type="component" value="Segment"/>
</dbReference>
<evidence type="ECO:0000313" key="1">
    <source>
        <dbReference type="EMBL" id="SNW62294.1"/>
    </source>
</evidence>